<dbReference type="InterPro" id="IPR050599">
    <property type="entry name" value="VDCC_alpha-1_subunit"/>
</dbReference>
<organism evidence="23 24">
    <name type="scientific">Cyprinus carpio</name>
    <name type="common">Common carp</name>
    <dbReference type="NCBI Taxonomy" id="7962"/>
    <lineage>
        <taxon>Eukaryota</taxon>
        <taxon>Metazoa</taxon>
        <taxon>Chordata</taxon>
        <taxon>Craniata</taxon>
        <taxon>Vertebrata</taxon>
        <taxon>Euteleostomi</taxon>
        <taxon>Actinopterygii</taxon>
        <taxon>Neopterygii</taxon>
        <taxon>Teleostei</taxon>
        <taxon>Ostariophysi</taxon>
        <taxon>Cypriniformes</taxon>
        <taxon>Cyprinidae</taxon>
        <taxon>Cyprininae</taxon>
        <taxon>Cyprinus</taxon>
    </lineage>
</organism>
<comment type="function">
    <text evidence="19">Voltage-sensitive calcium channels (VSCC) mediate the entry of calcium ions into excitable cells and are also involved in a variety of calcium-dependent processes, including muscle contraction, hormone or neurotransmitter release, gene expression, cell motility, cell division and cell death.</text>
</comment>
<feature type="transmembrane region" description="Helical" evidence="21">
    <location>
        <begin position="475"/>
        <end position="493"/>
    </location>
</feature>
<dbReference type="PANTHER" id="PTHR45628:SF2">
    <property type="entry name" value="VOLTAGE-DEPENDENT L-TYPE CALCIUM CHANNEL SUBUNIT ALPHA-1F"/>
    <property type="match status" value="1"/>
</dbReference>
<evidence type="ECO:0000256" key="18">
    <source>
        <dbReference type="PIRSR" id="PIRSR602077-3"/>
    </source>
</evidence>
<evidence type="ECO:0000256" key="8">
    <source>
        <dbReference type="ARBA" id="ARBA00022837"/>
    </source>
</evidence>
<keyword evidence="2" id="KW-0813">Transport</keyword>
<evidence type="ECO:0000256" key="11">
    <source>
        <dbReference type="ARBA" id="ARBA00023065"/>
    </source>
</evidence>
<dbReference type="Ensembl" id="ENSCCRT00015019198.1">
    <property type="protein sequence ID" value="ENSCCRP00015018543.1"/>
    <property type="gene ID" value="ENSCCRG00015005003.1"/>
</dbReference>
<feature type="transmembrane region" description="Helical" evidence="21">
    <location>
        <begin position="674"/>
        <end position="698"/>
    </location>
</feature>
<evidence type="ECO:0000256" key="5">
    <source>
        <dbReference type="ARBA" id="ARBA00022692"/>
    </source>
</evidence>
<evidence type="ECO:0000256" key="10">
    <source>
        <dbReference type="ARBA" id="ARBA00022989"/>
    </source>
</evidence>
<feature type="compositionally biased region" description="Acidic residues" evidence="20">
    <location>
        <begin position="16"/>
        <end position="29"/>
    </location>
</feature>
<evidence type="ECO:0000256" key="16">
    <source>
        <dbReference type="ARBA" id="ARBA00036634"/>
    </source>
</evidence>
<keyword evidence="3 19" id="KW-0109">Calcium transport</keyword>
<dbReference type="PRINTS" id="PR00167">
    <property type="entry name" value="CACHANNEL"/>
</dbReference>
<evidence type="ECO:0000256" key="4">
    <source>
        <dbReference type="ARBA" id="ARBA00022673"/>
    </source>
</evidence>
<feature type="transmembrane region" description="Helical" evidence="21">
    <location>
        <begin position="352"/>
        <end position="374"/>
    </location>
</feature>
<evidence type="ECO:0000256" key="14">
    <source>
        <dbReference type="ARBA" id="ARBA00023180"/>
    </source>
</evidence>
<keyword evidence="8 17" id="KW-0106">Calcium</keyword>
<evidence type="ECO:0000256" key="17">
    <source>
        <dbReference type="PIRSR" id="PIRSR602077-1"/>
    </source>
</evidence>
<keyword evidence="11" id="KW-0406">Ion transport</keyword>
<evidence type="ECO:0000256" key="21">
    <source>
        <dbReference type="SAM" id="Phobius"/>
    </source>
</evidence>
<dbReference type="FunFam" id="1.10.287.70:FF:000107">
    <property type="entry name" value="Voltage-dependent L-type calcium channel subunit alpha"/>
    <property type="match status" value="1"/>
</dbReference>
<dbReference type="Proteomes" id="UP000694700">
    <property type="component" value="Unplaced"/>
</dbReference>
<proteinExistence type="inferred from homology"/>
<feature type="transmembrane region" description="Helical" evidence="21">
    <location>
        <begin position="1119"/>
        <end position="1139"/>
    </location>
</feature>
<feature type="transmembrane region" description="Helical" evidence="21">
    <location>
        <begin position="1221"/>
        <end position="1239"/>
    </location>
</feature>
<dbReference type="Pfam" id="PF00520">
    <property type="entry name" value="Ion_trans"/>
    <property type="match status" value="4"/>
</dbReference>
<feature type="transmembrane region" description="Helical" evidence="21">
    <location>
        <begin position="319"/>
        <end position="340"/>
    </location>
</feature>
<feature type="transmembrane region" description="Helical" evidence="21">
    <location>
        <begin position="1008"/>
        <end position="1035"/>
    </location>
</feature>
<feature type="region of interest" description="Disordered" evidence="20">
    <location>
        <begin position="421"/>
        <end position="440"/>
    </location>
</feature>
<feature type="compositionally biased region" description="Basic residues" evidence="20">
    <location>
        <begin position="50"/>
        <end position="59"/>
    </location>
</feature>
<feature type="region of interest" description="Disordered" evidence="20">
    <location>
        <begin position="1"/>
        <end position="63"/>
    </location>
</feature>
<dbReference type="InterPro" id="IPR005446">
    <property type="entry name" value="VDCC_L_a1su"/>
</dbReference>
<keyword evidence="14 18" id="KW-0325">Glycoprotein</keyword>
<evidence type="ECO:0000256" key="15">
    <source>
        <dbReference type="ARBA" id="ARBA00023303"/>
    </source>
</evidence>
<dbReference type="InterPro" id="IPR031649">
    <property type="entry name" value="GPHH_dom"/>
</dbReference>
<keyword evidence="6 17" id="KW-0479">Metal-binding</keyword>
<evidence type="ECO:0000256" key="20">
    <source>
        <dbReference type="SAM" id="MobiDB-lite"/>
    </source>
</evidence>
<feature type="transmembrane region" description="Helical" evidence="21">
    <location>
        <begin position="1087"/>
        <end position="1107"/>
    </location>
</feature>
<dbReference type="FunFam" id="1.10.238.10:FF:000418">
    <property type="entry name" value="Voltage-dependent L-type calcium channel subunit alpha"/>
    <property type="match status" value="1"/>
</dbReference>
<keyword evidence="7" id="KW-0677">Repeat</keyword>
<evidence type="ECO:0000256" key="6">
    <source>
        <dbReference type="ARBA" id="ARBA00022723"/>
    </source>
</evidence>
<comment type="subcellular location">
    <subcellularLocation>
        <location evidence="1 19">Membrane</location>
        <topology evidence="1 19">Multi-pass membrane protein</topology>
    </subcellularLocation>
</comment>
<sequence>NNCFYFNEGGGGGEGNEGDEDEKDEWEENEQPKMNRTETLNSTTSSTGTQKKKSQHVKKQVQGSNQVQRAPRALFCLKLNNPIRRAALHLVEWKPFDIFILLAIFANCVALGVSKPFPEDDSNATNHDLEQVEYVFLIIFTVETFLKILAYGLVMHPSSYIRNGWNLLDFVIVIVGLFSVVLETATHKSGETTSHTPGKPGGLDVKALRAFRVLRPLRLVSGVPSLQIVLNSIMKAMVPLLHISLLVLFVIIIYAIIGLELFIGRMHRTCYFIGTDNYADDDPVPCAYAGHGRQCAANGSECRGKWDGPNGGITNFDNFFFAMLTVFQCITMEGWTDVLYWMNDAIGFELPWVYFVSLVIFGSFFVLNLVLGVLSGEFSKEREKAKARGDFQKLREKQQMEEDLCGYMDWITQAEDIDEFDEDGNRPSLPASETASENTENIDEEHTDCCAACCRALRRWNRCIRRNCRTAVKSVTFYWLVLILVFLNTALSASEHYNQPDWLTDVQDIANKVLLSLFTVEMLLKMYSLGLQAYFVAFFNRFDCFVVCGGILETVLVEMEIMPPLGISVLRCVRLLRIFKVTRHWTALSNLVASLLNSMKSIASLLLLLFLFLIIFALLGMQLFGGKFNFDETQTKRSTFDSFPQALLTCFQILTGEDWNVVMYDGIMAYGGPVFPGMIVCLYFVILFICGNCILFLVIELDCDLINSVSQCITPSLFLSFCFSLLEEGKTQLNVADFAPPKEKVLPIPEGSAFFCLSKTNPIRVGCHTLIHHHIFTNLILVFIILSSISLAAEDPIRAHSFRNNVLGYADYAFTSIFTVEILLKMTVHGAFLHKGSFCRNWFNLLDLLVVSVSLVSFFLHSSAISVVKILRVLRVLRPLRCVCACCVFVAIRTIGNIMIVTTLLQFMFACIGVQLFKGKFYRCTDEAKNTPEQCKGTFVVYKDGDVSHPMVRERIWINSDFNFDNVLMGMMALFTVSTFEGWPALLYKAIDANAENHGPIYNYRVEISIFFIVYIIIIAFFMMNIFVGFVIITFREQGEAEFKNCELDKNQRQCVEYALKAQPLKLYIPKNPVQYKFWSIINSTGFEYIMFVLILLNTITLAVQHYDQSKLFSYVMDILNMVFTGLFTVEMLIKLMALRLRHYFIDAWNSFDALIVVGSVVDIVVTEFSVSSSFTYSSEDSSRVSITFFRLFRVMRLVKLLSKGEGIRTLLWTFVKSLQALPYVALLIAMIFFIYAVIGMQTFGKIAMADHTQINRNNNFQSFPQAVLLLFRCATGEAWQEIMLASLPGKRCDPESDYEPGEEFTCGSNFAIVYFISFFMLCAFLIINLFVAVIMDNFDYLTRDWSILGPHHLDEFKRIWSEYDPEAKGRIKHLDVVALLRTIQPPLGFGKLCPHRVACKRLVAMNMPLNSDGTVTFNATLFALVRTALKIKTEGNPDQENEELRIIIKKIWKRMKPKILDEVIPPSAEEEVTVGKFYATFLIQDYFRKFRKRKEKVGLEDSENGNPSALQAGLRTLQDLGPEMRLAMNEDLEEEEEGLEEEQEEDYALVILYSMSSEFDMYRAISHSRSFSFCLPQVLISEGLGLYAKDPKFVAFAKREIADACHMTIDEMESAASDLLSRGGSGESQGFLNHTDMGPIYSDEEPIRSHEEEELADEMTCVTSF</sequence>
<dbReference type="Pfam" id="PF16905">
    <property type="entry name" value="GPHH"/>
    <property type="match status" value="1"/>
</dbReference>
<dbReference type="InterPro" id="IPR031688">
    <property type="entry name" value="CAC1F_C"/>
</dbReference>
<dbReference type="Pfam" id="PF16885">
    <property type="entry name" value="CAC1F_C"/>
    <property type="match status" value="1"/>
</dbReference>
<feature type="transmembrane region" description="Helical" evidence="21">
    <location>
        <begin position="134"/>
        <end position="153"/>
    </location>
</feature>
<dbReference type="FunFam" id="1.20.120.350:FF:000001">
    <property type="entry name" value="Voltage-dependent L-type calcium channel subunit alpha"/>
    <property type="match status" value="1"/>
</dbReference>
<feature type="transmembrane region" description="Helical" evidence="21">
    <location>
        <begin position="806"/>
        <end position="828"/>
    </location>
</feature>
<feature type="domain" description="Voltage-dependent calcium channel alpha-1 subunit IQ" evidence="22">
    <location>
        <begin position="1470"/>
        <end position="1504"/>
    </location>
</feature>
<dbReference type="GO" id="GO:0098703">
    <property type="term" value="P:calcium ion import across plasma membrane"/>
    <property type="evidence" value="ECO:0007669"/>
    <property type="project" value="TreeGrafter"/>
</dbReference>
<comment type="catalytic activity">
    <reaction evidence="16">
        <text>Ca(2+)(in) = Ca(2+)(out)</text>
        <dbReference type="Rhea" id="RHEA:29671"/>
        <dbReference type="ChEBI" id="CHEBI:29108"/>
    </reaction>
</comment>
<dbReference type="SMART" id="SM01062">
    <property type="entry name" value="Ca_chan_IQ"/>
    <property type="match status" value="1"/>
</dbReference>
<keyword evidence="15" id="KW-0407">Ion channel</keyword>
<dbReference type="Gene3D" id="6.10.250.2500">
    <property type="match status" value="1"/>
</dbReference>
<evidence type="ECO:0000256" key="1">
    <source>
        <dbReference type="ARBA" id="ARBA00004141"/>
    </source>
</evidence>
<evidence type="ECO:0000256" key="12">
    <source>
        <dbReference type="ARBA" id="ARBA00023136"/>
    </source>
</evidence>
<evidence type="ECO:0000256" key="3">
    <source>
        <dbReference type="ARBA" id="ARBA00022568"/>
    </source>
</evidence>
<dbReference type="GO" id="GO:0008331">
    <property type="term" value="F:high voltage-gated calcium channel activity"/>
    <property type="evidence" value="ECO:0007669"/>
    <property type="project" value="TreeGrafter"/>
</dbReference>
<keyword evidence="5 21" id="KW-0812">Transmembrane</keyword>
<dbReference type="FunFam" id="1.20.120.350:FF:000010">
    <property type="entry name" value="Voltage-dependent L-type calcium channel subunit alpha"/>
    <property type="match status" value="1"/>
</dbReference>
<dbReference type="PANTHER" id="PTHR45628">
    <property type="entry name" value="VOLTAGE-DEPENDENT CALCIUM CHANNEL TYPE A SUBUNIT ALPHA-1"/>
    <property type="match status" value="1"/>
</dbReference>
<dbReference type="FunFam" id="1.20.120.350:FF:000020">
    <property type="entry name" value="Voltage-dependent L-type calcium channel subunit alpha"/>
    <property type="match status" value="1"/>
</dbReference>
<keyword evidence="4 19" id="KW-0107">Calcium channel</keyword>
<dbReference type="InterPro" id="IPR005821">
    <property type="entry name" value="Ion_trans_dom"/>
</dbReference>
<dbReference type="InterPro" id="IPR002077">
    <property type="entry name" value="VDCCAlpha1"/>
</dbReference>
<feature type="binding site" evidence="17">
    <location>
        <position position="981"/>
    </location>
    <ligand>
        <name>Ca(2+)</name>
        <dbReference type="ChEBI" id="CHEBI:29108"/>
    </ligand>
</feature>
<feature type="transmembrane region" description="Helical" evidence="21">
    <location>
        <begin position="605"/>
        <end position="624"/>
    </location>
</feature>
<feature type="transmembrane region" description="Helical" evidence="21">
    <location>
        <begin position="165"/>
        <end position="182"/>
    </location>
</feature>
<feature type="transmembrane region" description="Helical" evidence="21">
    <location>
        <begin position="775"/>
        <end position="794"/>
    </location>
</feature>
<dbReference type="GO" id="GO:0046872">
    <property type="term" value="F:metal ion binding"/>
    <property type="evidence" value="ECO:0007669"/>
    <property type="project" value="UniProtKB-KW"/>
</dbReference>
<feature type="glycosylation site" description="N-linked (GlcNAc...) asparagine" evidence="18">
    <location>
        <position position="298"/>
    </location>
</feature>
<evidence type="ECO:0000256" key="19">
    <source>
        <dbReference type="RuleBase" id="RU003808"/>
    </source>
</evidence>
<reference evidence="23" key="1">
    <citation type="submission" date="2025-08" db="UniProtKB">
        <authorList>
            <consortium name="Ensembl"/>
        </authorList>
    </citation>
    <scope>IDENTIFICATION</scope>
</reference>
<dbReference type="FunFam" id="1.20.120.350:FF:000006">
    <property type="entry name" value="Voltage-dependent L-type calcium channel subunit alpha"/>
    <property type="match status" value="1"/>
</dbReference>
<evidence type="ECO:0000256" key="2">
    <source>
        <dbReference type="ARBA" id="ARBA00022448"/>
    </source>
</evidence>
<dbReference type="Gene3D" id="1.20.120.350">
    <property type="entry name" value="Voltage-gated potassium channels. Chain C"/>
    <property type="match status" value="4"/>
</dbReference>
<evidence type="ECO:0000313" key="23">
    <source>
        <dbReference type="Ensembl" id="ENSCCRP00015018543.1"/>
    </source>
</evidence>
<keyword evidence="12 21" id="KW-0472">Membrane</keyword>
<feature type="binding site" evidence="17">
    <location>
        <position position="657"/>
    </location>
    <ligand>
        <name>Ca(2+)</name>
        <dbReference type="ChEBI" id="CHEBI:29108"/>
    </ligand>
</feature>
<name>A0A8C1T915_CYPCA</name>
<feature type="transmembrane region" description="Helical" evidence="21">
    <location>
        <begin position="898"/>
        <end position="917"/>
    </location>
</feature>
<protein>
    <recommendedName>
        <fullName evidence="19">Voltage-dependent L-type calcium channel subunit alpha</fullName>
    </recommendedName>
</protein>
<dbReference type="FunFam" id="1.10.287.70:FF:000009">
    <property type="entry name" value="Voltage-dependent L-type calcium channel subunit alpha"/>
    <property type="match status" value="1"/>
</dbReference>
<evidence type="ECO:0000313" key="24">
    <source>
        <dbReference type="Proteomes" id="UP000694700"/>
    </source>
</evidence>
<evidence type="ECO:0000259" key="22">
    <source>
        <dbReference type="SMART" id="SM01062"/>
    </source>
</evidence>
<dbReference type="Pfam" id="PF08763">
    <property type="entry name" value="Ca_chan_IQ"/>
    <property type="match status" value="1"/>
</dbReference>
<dbReference type="Gene3D" id="1.10.287.70">
    <property type="match status" value="4"/>
</dbReference>
<evidence type="ECO:0000256" key="9">
    <source>
        <dbReference type="ARBA" id="ARBA00022882"/>
    </source>
</evidence>
<dbReference type="PRINTS" id="PR01630">
    <property type="entry name" value="LVDCCALPHA1"/>
</dbReference>
<feature type="transmembrane region" description="Helical" evidence="21">
    <location>
        <begin position="240"/>
        <end position="263"/>
    </location>
</feature>
<accession>A0A8C1T915</accession>
<feature type="transmembrane region" description="Helical" evidence="21">
    <location>
        <begin position="1313"/>
        <end position="1336"/>
    </location>
</feature>
<keyword evidence="13" id="KW-1015">Disulfide bond</keyword>
<feature type="transmembrane region" description="Helical" evidence="21">
    <location>
        <begin position="705"/>
        <end position="726"/>
    </location>
</feature>
<feature type="transmembrane region" description="Helical" evidence="21">
    <location>
        <begin position="848"/>
        <end position="868"/>
    </location>
</feature>
<dbReference type="InterPro" id="IPR014873">
    <property type="entry name" value="VDCC_a1su_IQ"/>
</dbReference>
<dbReference type="SUPFAM" id="SSF81324">
    <property type="entry name" value="Voltage-gated potassium channels"/>
    <property type="match status" value="4"/>
</dbReference>
<evidence type="ECO:0000256" key="7">
    <source>
        <dbReference type="ARBA" id="ARBA00022737"/>
    </source>
</evidence>
<evidence type="ECO:0000256" key="13">
    <source>
        <dbReference type="ARBA" id="ARBA00023157"/>
    </source>
</evidence>
<dbReference type="InterPro" id="IPR027359">
    <property type="entry name" value="Volt_channel_dom_sf"/>
</dbReference>
<dbReference type="GO" id="GO:0005891">
    <property type="term" value="C:voltage-gated calcium channel complex"/>
    <property type="evidence" value="ECO:0007669"/>
    <property type="project" value="InterPro"/>
</dbReference>
<dbReference type="Gene3D" id="6.10.250.2180">
    <property type="match status" value="1"/>
</dbReference>
<keyword evidence="9 19" id="KW-0851">Voltage-gated channel</keyword>
<comment type="similarity">
    <text evidence="19">Belongs to the calcium channel alpha-1 subunit (TC 1.A.1.11) family.</text>
</comment>
<keyword evidence="10 21" id="KW-1133">Transmembrane helix</keyword>
<feature type="transmembrane region" description="Helical" evidence="21">
    <location>
        <begin position="513"/>
        <end position="536"/>
    </location>
</feature>
<feature type="binding site" evidence="17">
    <location>
        <position position="333"/>
    </location>
    <ligand>
        <name>Ca(2+)</name>
        <dbReference type="ChEBI" id="CHEBI:29108"/>
    </ligand>
</feature>
<feature type="transmembrane region" description="Helical" evidence="21">
    <location>
        <begin position="967"/>
        <end position="988"/>
    </location>
</feature>
<feature type="transmembrane region" description="Helical" evidence="21">
    <location>
        <begin position="95"/>
        <end position="114"/>
    </location>
</feature>